<evidence type="ECO:0000313" key="2">
    <source>
        <dbReference type="EMBL" id="MFD1799032.1"/>
    </source>
</evidence>
<gene>
    <name evidence="2" type="ORF">ACFSBK_04040</name>
</gene>
<feature type="transmembrane region" description="Helical" evidence="1">
    <location>
        <begin position="9"/>
        <end position="29"/>
    </location>
</feature>
<keyword evidence="3" id="KW-1185">Reference proteome</keyword>
<comment type="caution">
    <text evidence="2">The sequence shown here is derived from an EMBL/GenBank/DDBJ whole genome shotgun (WGS) entry which is preliminary data.</text>
</comment>
<dbReference type="RefSeq" id="WP_058919417.1">
    <property type="nucleotide sequence ID" value="NZ_JBHSQC010000015.1"/>
</dbReference>
<evidence type="ECO:0000256" key="1">
    <source>
        <dbReference type="SAM" id="Phobius"/>
    </source>
</evidence>
<dbReference type="EMBL" id="JBHUFF010000008">
    <property type="protein sequence ID" value="MFD1799032.1"/>
    <property type="molecule type" value="Genomic_DNA"/>
</dbReference>
<sequence>MSRLKKDSIIILLVTIVCFLFGLSFNFFFDWRNPWFIITFVPAFIGLYYSIVYKKRFRKVKVWKEQLNLSEEDLIRLSHASKYDIPKWEKGKVSLSWPKMCRLTDKLEEMIQQS</sequence>
<keyword evidence="1" id="KW-1133">Transmembrane helix</keyword>
<name>A0ABW4NNG1_9LACT</name>
<keyword evidence="1" id="KW-0812">Transmembrane</keyword>
<proteinExistence type="predicted"/>
<keyword evidence="1" id="KW-0472">Membrane</keyword>
<protein>
    <submittedName>
        <fullName evidence="2">Uncharacterized protein</fullName>
    </submittedName>
</protein>
<evidence type="ECO:0000313" key="3">
    <source>
        <dbReference type="Proteomes" id="UP001597285"/>
    </source>
</evidence>
<organism evidence="2 3">
    <name type="scientific">Carnobacterium antarcticum</name>
    <dbReference type="NCBI Taxonomy" id="2126436"/>
    <lineage>
        <taxon>Bacteria</taxon>
        <taxon>Bacillati</taxon>
        <taxon>Bacillota</taxon>
        <taxon>Bacilli</taxon>
        <taxon>Lactobacillales</taxon>
        <taxon>Carnobacteriaceae</taxon>
        <taxon>Carnobacterium</taxon>
    </lineage>
</organism>
<feature type="transmembrane region" description="Helical" evidence="1">
    <location>
        <begin position="35"/>
        <end position="53"/>
    </location>
</feature>
<dbReference type="Proteomes" id="UP001597285">
    <property type="component" value="Unassembled WGS sequence"/>
</dbReference>
<reference evidence="3" key="1">
    <citation type="journal article" date="2019" name="Int. J. Syst. Evol. Microbiol.">
        <title>The Global Catalogue of Microorganisms (GCM) 10K type strain sequencing project: providing services to taxonomists for standard genome sequencing and annotation.</title>
        <authorList>
            <consortium name="The Broad Institute Genomics Platform"/>
            <consortium name="The Broad Institute Genome Sequencing Center for Infectious Disease"/>
            <person name="Wu L."/>
            <person name="Ma J."/>
        </authorList>
    </citation>
    <scope>NUCLEOTIDE SEQUENCE [LARGE SCALE GENOMIC DNA]</scope>
    <source>
        <strain evidence="3">KCTC 42143</strain>
    </source>
</reference>
<accession>A0ABW4NNG1</accession>